<comment type="pathway">
    <text evidence="1">Amino-acid biosynthesis; L-tyrosine biosynthesis; (4-hydroxyphenyl)pyruvate from prephenate (NAD(+) route): step 1/1.</text>
</comment>
<keyword evidence="13" id="KW-1185">Reference proteome</keyword>
<dbReference type="NCBIfam" id="NF005111">
    <property type="entry name" value="PRK06545.2-3"/>
    <property type="match status" value="1"/>
</dbReference>
<reference evidence="12 13" key="1">
    <citation type="submission" date="2019-11" db="EMBL/GenBank/DDBJ databases">
        <title>Whole genome sequencing identifies a novel species of the genus Arsenicicoccus isolated from human blood.</title>
        <authorList>
            <person name="Jeong J.H."/>
            <person name="Kweon O.J."/>
            <person name="Kim H.R."/>
            <person name="Kim T.-H."/>
            <person name="Ha S.-M."/>
            <person name="Lee M.-K."/>
        </authorList>
    </citation>
    <scope>NUCLEOTIDE SEQUENCE [LARGE SCALE GENOMIC DNA]</scope>
    <source>
        <strain evidence="12 13">MKL-02</strain>
    </source>
</reference>
<dbReference type="Gene3D" id="3.30.70.260">
    <property type="match status" value="1"/>
</dbReference>
<comment type="similarity">
    <text evidence="2">Belongs to the prephenate/arogenate dehydrogenase family.</text>
</comment>
<keyword evidence="7" id="KW-0520">NAD</keyword>
<evidence type="ECO:0000313" key="13">
    <source>
        <dbReference type="Proteomes" id="UP000431092"/>
    </source>
</evidence>
<keyword evidence="8" id="KW-0028">Amino-acid biosynthesis</keyword>
<dbReference type="GO" id="GO:0008977">
    <property type="term" value="F:prephenate dehydrogenase (NAD+) activity"/>
    <property type="evidence" value="ECO:0007669"/>
    <property type="project" value="UniProtKB-EC"/>
</dbReference>
<gene>
    <name evidence="12" type="ORF">GGG17_06290</name>
</gene>
<keyword evidence="8" id="KW-0057">Aromatic amino acid biosynthesis</keyword>
<evidence type="ECO:0000256" key="9">
    <source>
        <dbReference type="ARBA" id="ARBA00049260"/>
    </source>
</evidence>
<dbReference type="InterPro" id="IPR045865">
    <property type="entry name" value="ACT-like_dom_sf"/>
</dbReference>
<dbReference type="GO" id="GO:0070403">
    <property type="term" value="F:NAD+ binding"/>
    <property type="evidence" value="ECO:0007669"/>
    <property type="project" value="InterPro"/>
</dbReference>
<dbReference type="PANTHER" id="PTHR21363">
    <property type="entry name" value="PREPHENATE DEHYDROGENASE"/>
    <property type="match status" value="1"/>
</dbReference>
<evidence type="ECO:0000256" key="8">
    <source>
        <dbReference type="ARBA" id="ARBA00023141"/>
    </source>
</evidence>
<evidence type="ECO:0000256" key="3">
    <source>
        <dbReference type="ARBA" id="ARBA00012068"/>
    </source>
</evidence>
<dbReference type="GO" id="GO:0004665">
    <property type="term" value="F:prephenate dehydrogenase (NADP+) activity"/>
    <property type="evidence" value="ECO:0007669"/>
    <property type="project" value="InterPro"/>
</dbReference>
<comment type="catalytic activity">
    <reaction evidence="9">
        <text>prephenate + NAD(+) = 3-(4-hydroxyphenyl)pyruvate + CO2 + NADH</text>
        <dbReference type="Rhea" id="RHEA:13869"/>
        <dbReference type="ChEBI" id="CHEBI:16526"/>
        <dbReference type="ChEBI" id="CHEBI:29934"/>
        <dbReference type="ChEBI" id="CHEBI:36242"/>
        <dbReference type="ChEBI" id="CHEBI:57540"/>
        <dbReference type="ChEBI" id="CHEBI:57945"/>
        <dbReference type="EC" id="1.3.1.12"/>
    </reaction>
</comment>
<dbReference type="SUPFAM" id="SSF51735">
    <property type="entry name" value="NAD(P)-binding Rossmann-fold domains"/>
    <property type="match status" value="1"/>
</dbReference>
<evidence type="ECO:0000256" key="5">
    <source>
        <dbReference type="ARBA" id="ARBA00022498"/>
    </source>
</evidence>
<comment type="caution">
    <text evidence="12">The sequence shown here is derived from an EMBL/GenBank/DDBJ whole genome shotgun (WGS) entry which is preliminary data.</text>
</comment>
<name>A0A6I3IG13_9MICO</name>
<dbReference type="InterPro" id="IPR008927">
    <property type="entry name" value="6-PGluconate_DH-like_C_sf"/>
</dbReference>
<evidence type="ECO:0000256" key="7">
    <source>
        <dbReference type="ARBA" id="ARBA00023027"/>
    </source>
</evidence>
<dbReference type="PANTHER" id="PTHR21363:SF0">
    <property type="entry name" value="PREPHENATE DEHYDROGENASE [NADP(+)]"/>
    <property type="match status" value="1"/>
</dbReference>
<keyword evidence="6 12" id="KW-0560">Oxidoreductase</keyword>
<keyword evidence="5" id="KW-0827">Tyrosine biosynthesis</keyword>
<dbReference type="InterPro" id="IPR003099">
    <property type="entry name" value="Prephen_DH"/>
</dbReference>
<proteinExistence type="inferred from homology"/>
<dbReference type="SUPFAM" id="SSF48179">
    <property type="entry name" value="6-phosphogluconate dehydrogenase C-terminal domain-like"/>
    <property type="match status" value="1"/>
</dbReference>
<dbReference type="AlphaFoldDB" id="A0A6I3IG13"/>
<sequence>MSPGPTRRARIVGTGLIGTSVGLALRAAGWQVSLQDPSPTAVALARDLGAGTIDDETPDVVVVAAPPDVAAGVVVEQLDRWPDAVVTDVASVKGAIASGVAALAGPGSSQRYVGSHPMAGRERSGAVAGRPDLFEGRAWVVVPMPDSTPQAVETVRALARAARGEVVVMTAEEHDAAVAAVSHVPQVMATLTAARLRDRDEHAVGLAGQGLRDVTRIAASDPQLWTQILAGNAAGVREVLLDVQSDLAAALDALGALADEAATPHHHTPERDAPGARAVLARLLDDGNRGRARVPGKHGGAPTAYDVVTVVIPDEPGSLGRLFAEVGDAGINIEDLHLEHAVGHPVALAEVSVLPATSDRLRTHLQSTGWRIH</sequence>
<dbReference type="Gene3D" id="3.40.50.720">
    <property type="entry name" value="NAD(P)-binding Rossmann-like Domain"/>
    <property type="match status" value="1"/>
</dbReference>
<dbReference type="InterPro" id="IPR002912">
    <property type="entry name" value="ACT_dom"/>
</dbReference>
<evidence type="ECO:0000256" key="2">
    <source>
        <dbReference type="ARBA" id="ARBA00007964"/>
    </source>
</evidence>
<dbReference type="SUPFAM" id="SSF55021">
    <property type="entry name" value="ACT-like"/>
    <property type="match status" value="1"/>
</dbReference>
<dbReference type="Gene3D" id="1.10.3660.10">
    <property type="entry name" value="6-phosphogluconate dehydrogenase C-terminal like domain"/>
    <property type="match status" value="1"/>
</dbReference>
<feature type="domain" description="ACT" evidence="11">
    <location>
        <begin position="307"/>
        <end position="373"/>
    </location>
</feature>
<dbReference type="Proteomes" id="UP000431092">
    <property type="component" value="Unassembled WGS sequence"/>
</dbReference>
<dbReference type="EMBL" id="WLVL01000021">
    <property type="protein sequence ID" value="MTB71583.1"/>
    <property type="molecule type" value="Genomic_DNA"/>
</dbReference>
<evidence type="ECO:0000313" key="12">
    <source>
        <dbReference type="EMBL" id="MTB71583.1"/>
    </source>
</evidence>
<dbReference type="NCBIfam" id="NF005112">
    <property type="entry name" value="PRK06545.2-4"/>
    <property type="match status" value="1"/>
</dbReference>
<accession>A0A6I3IG13</accession>
<dbReference type="EC" id="1.3.1.12" evidence="3"/>
<evidence type="ECO:0000256" key="6">
    <source>
        <dbReference type="ARBA" id="ARBA00023002"/>
    </source>
</evidence>
<dbReference type="InterPro" id="IPR046826">
    <property type="entry name" value="PDH_N"/>
</dbReference>
<evidence type="ECO:0000256" key="1">
    <source>
        <dbReference type="ARBA" id="ARBA00005067"/>
    </source>
</evidence>
<dbReference type="InterPro" id="IPR050812">
    <property type="entry name" value="Preph/Arog_dehydrog"/>
</dbReference>
<dbReference type="Pfam" id="PF02153">
    <property type="entry name" value="PDH_N"/>
    <property type="match status" value="1"/>
</dbReference>
<dbReference type="InterPro" id="IPR046825">
    <property type="entry name" value="PDH_C"/>
</dbReference>
<feature type="domain" description="Prephenate/arogenate dehydrogenase" evidence="10">
    <location>
        <begin position="7"/>
        <end position="285"/>
    </location>
</feature>
<dbReference type="CDD" id="cd02116">
    <property type="entry name" value="ACT"/>
    <property type="match status" value="1"/>
</dbReference>
<dbReference type="RefSeq" id="WP_311966471.1">
    <property type="nucleotide sequence ID" value="NZ_WLVL01000021.1"/>
</dbReference>
<dbReference type="Pfam" id="PF20463">
    <property type="entry name" value="PDH_C"/>
    <property type="match status" value="1"/>
</dbReference>
<dbReference type="UniPathway" id="UPA00122">
    <property type="reaction ID" value="UER00961"/>
</dbReference>
<dbReference type="GO" id="GO:0006571">
    <property type="term" value="P:tyrosine biosynthetic process"/>
    <property type="evidence" value="ECO:0007669"/>
    <property type="project" value="UniProtKB-UniPathway"/>
</dbReference>
<evidence type="ECO:0000259" key="10">
    <source>
        <dbReference type="PROSITE" id="PS51176"/>
    </source>
</evidence>
<organism evidence="12 13">
    <name type="scientific">Arsenicicoccus cauae</name>
    <dbReference type="NCBI Taxonomy" id="2663847"/>
    <lineage>
        <taxon>Bacteria</taxon>
        <taxon>Bacillati</taxon>
        <taxon>Actinomycetota</taxon>
        <taxon>Actinomycetes</taxon>
        <taxon>Micrococcales</taxon>
        <taxon>Intrasporangiaceae</taxon>
        <taxon>Arsenicicoccus</taxon>
    </lineage>
</organism>
<evidence type="ECO:0000256" key="4">
    <source>
        <dbReference type="ARBA" id="ARBA00016891"/>
    </source>
</evidence>
<dbReference type="PROSITE" id="PS51671">
    <property type="entry name" value="ACT"/>
    <property type="match status" value="1"/>
</dbReference>
<dbReference type="InterPro" id="IPR036291">
    <property type="entry name" value="NAD(P)-bd_dom_sf"/>
</dbReference>
<protein>
    <recommendedName>
        <fullName evidence="4">Prephenate dehydrogenase</fullName>
        <ecNumber evidence="3">1.3.1.12</ecNumber>
    </recommendedName>
</protein>
<evidence type="ECO:0000259" key="11">
    <source>
        <dbReference type="PROSITE" id="PS51671"/>
    </source>
</evidence>
<dbReference type="PROSITE" id="PS51176">
    <property type="entry name" value="PDH_ADH"/>
    <property type="match status" value="1"/>
</dbReference>